<feature type="compositionally biased region" description="Low complexity" evidence="9">
    <location>
        <begin position="396"/>
        <end position="405"/>
    </location>
</feature>
<dbReference type="PANTHER" id="PTHR12145:SF37">
    <property type="entry name" value="MANNAN ENDO-1,6-ALPHA-MANNOSIDASE"/>
    <property type="match status" value="1"/>
</dbReference>
<keyword evidence="4 11" id="KW-0732">Signal</keyword>
<evidence type="ECO:0000256" key="1">
    <source>
        <dbReference type="ARBA" id="ARBA00001452"/>
    </source>
</evidence>
<evidence type="ECO:0000256" key="9">
    <source>
        <dbReference type="SAM" id="MobiDB-lite"/>
    </source>
</evidence>
<dbReference type="PIRSF" id="PIRSF016302">
    <property type="entry name" value="Man_a_manosd"/>
    <property type="match status" value="1"/>
</dbReference>
<evidence type="ECO:0000256" key="8">
    <source>
        <dbReference type="PIRNR" id="PIRNR016302"/>
    </source>
</evidence>
<dbReference type="Proteomes" id="UP001610335">
    <property type="component" value="Unassembled WGS sequence"/>
</dbReference>
<evidence type="ECO:0000256" key="2">
    <source>
        <dbReference type="ARBA" id="ARBA00009699"/>
    </source>
</evidence>
<comment type="similarity">
    <text evidence="2 8">Belongs to the glycosyl hydrolase 76 family.</text>
</comment>
<name>A0ABR4J4E5_9EURO</name>
<comment type="caution">
    <text evidence="12">The sequence shown here is derived from an EMBL/GenBank/DDBJ whole genome shotgun (WGS) entry which is preliminary data.</text>
</comment>
<dbReference type="Pfam" id="PF03663">
    <property type="entry name" value="Glyco_hydro_76"/>
    <property type="match status" value="1"/>
</dbReference>
<evidence type="ECO:0000256" key="7">
    <source>
        <dbReference type="ARBA" id="ARBA00023295"/>
    </source>
</evidence>
<evidence type="ECO:0000256" key="4">
    <source>
        <dbReference type="ARBA" id="ARBA00022729"/>
    </source>
</evidence>
<dbReference type="EC" id="3.2.1.101" evidence="3 8"/>
<comment type="catalytic activity">
    <reaction evidence="1 8">
        <text>Random hydrolysis of (1-&gt;6)-alpha-D-mannosidic linkages in unbranched (1-&gt;6)-mannans.</text>
        <dbReference type="EC" id="3.2.1.101"/>
    </reaction>
</comment>
<dbReference type="SUPFAM" id="SSF48208">
    <property type="entry name" value="Six-hairpin glycosidases"/>
    <property type="match status" value="1"/>
</dbReference>
<dbReference type="InterPro" id="IPR005198">
    <property type="entry name" value="Glyco_hydro_76"/>
</dbReference>
<evidence type="ECO:0000256" key="10">
    <source>
        <dbReference type="SAM" id="Phobius"/>
    </source>
</evidence>
<dbReference type="Gene3D" id="1.50.10.20">
    <property type="match status" value="1"/>
</dbReference>
<feature type="chain" id="PRO_5045241843" description="Mannan endo-1,6-alpha-mannosidase" evidence="11">
    <location>
        <begin position="19"/>
        <end position="447"/>
    </location>
</feature>
<proteinExistence type="inferred from homology"/>
<dbReference type="PANTHER" id="PTHR12145">
    <property type="entry name" value="MANNAN ENDO-1,6-ALPHA-MANNOSIDASE DCW1"/>
    <property type="match status" value="1"/>
</dbReference>
<keyword evidence="10" id="KW-1133">Transmembrane helix</keyword>
<keyword evidence="7 8" id="KW-0326">Glycosidase</keyword>
<keyword evidence="10" id="KW-0472">Membrane</keyword>
<dbReference type="EMBL" id="JBFXLS010000001">
    <property type="protein sequence ID" value="KAL2834885.1"/>
    <property type="molecule type" value="Genomic_DNA"/>
</dbReference>
<feature type="signal peptide" evidence="11">
    <location>
        <begin position="1"/>
        <end position="18"/>
    </location>
</feature>
<evidence type="ECO:0000313" key="12">
    <source>
        <dbReference type="EMBL" id="KAL2834885.1"/>
    </source>
</evidence>
<dbReference type="InterPro" id="IPR014480">
    <property type="entry name" value="Mannan-1_6-alpha_mannosidase"/>
</dbReference>
<feature type="region of interest" description="Disordered" evidence="9">
    <location>
        <begin position="385"/>
        <end position="405"/>
    </location>
</feature>
<gene>
    <name evidence="12" type="ORF">BDW59DRAFT_177144</name>
</gene>
<evidence type="ECO:0000313" key="13">
    <source>
        <dbReference type="Proteomes" id="UP001610335"/>
    </source>
</evidence>
<reference evidence="12 13" key="1">
    <citation type="submission" date="2024-07" db="EMBL/GenBank/DDBJ databases">
        <title>Section-level genome sequencing and comparative genomics of Aspergillus sections Usti and Cavernicolus.</title>
        <authorList>
            <consortium name="Lawrence Berkeley National Laboratory"/>
            <person name="Nybo J.L."/>
            <person name="Vesth T.C."/>
            <person name="Theobald S."/>
            <person name="Frisvad J.C."/>
            <person name="Larsen T.O."/>
            <person name="Kjaerboelling I."/>
            <person name="Rothschild-Mancinelli K."/>
            <person name="Lyhne E.K."/>
            <person name="Kogle M.E."/>
            <person name="Barry K."/>
            <person name="Clum A."/>
            <person name="Na H."/>
            <person name="Ledsgaard L."/>
            <person name="Lin J."/>
            <person name="Lipzen A."/>
            <person name="Kuo A."/>
            <person name="Riley R."/>
            <person name="Mondo S."/>
            <person name="LaButti K."/>
            <person name="Haridas S."/>
            <person name="Pangalinan J."/>
            <person name="Salamov A.A."/>
            <person name="Simmons B.A."/>
            <person name="Magnuson J.K."/>
            <person name="Chen J."/>
            <person name="Drula E."/>
            <person name="Henrissat B."/>
            <person name="Wiebenga A."/>
            <person name="Lubbers R.J."/>
            <person name="Gomes A.C."/>
            <person name="Makela M.R."/>
            <person name="Stajich J."/>
            <person name="Grigoriev I.V."/>
            <person name="Mortensen U.H."/>
            <person name="De vries R.P."/>
            <person name="Baker S.E."/>
            <person name="Andersen M.R."/>
        </authorList>
    </citation>
    <scope>NUCLEOTIDE SEQUENCE [LARGE SCALE GENOMIC DNA]</scope>
    <source>
        <strain evidence="12 13">CBS 600.67</strain>
    </source>
</reference>
<evidence type="ECO:0000256" key="5">
    <source>
        <dbReference type="ARBA" id="ARBA00022801"/>
    </source>
</evidence>
<keyword evidence="10" id="KW-0812">Transmembrane</keyword>
<dbReference type="InterPro" id="IPR008928">
    <property type="entry name" value="6-hairpin_glycosidase_sf"/>
</dbReference>
<sequence>MRLAFLAALLALLSRISALQIQLDDTQSIKDAASRTAHGSLLWYSGNNTGQIPGAFPSKWWEGSVLFTSLILYWYYTGDDQYNALVTQGLQWQAGNGDYLPSNYSTFLGNDDQFFWGAAAMTAAEVGFPEDENGYSWLSLAHGVFSSQTEAWDSSHCGGGMRWQLFPYQQGYTMKNAISNAGFFQLAARLAYYTSNDTYTDWSQKAWDWSVSSPLVNNKTWNVADSTNNEDGCTTQGNNQWSYNYGAYLTGAAYMYNYTGKSEWKEAVDGLLDRVLDQFFPKQYGGGIISDMCEPVSLCNFNEILFKGIVSAWLAFVAVVVPETYDLIFPKLQTSAQAAALSCSGAGNNTCGITWYTREWDKSIGMEQQIIATDILSSVLVSEKRNNPPHTSKSRGNGTSNLNLNNGNNGKLREITTGDRAGAWILTILFVGLWGGMITWMILGAQS</sequence>
<keyword evidence="13" id="KW-1185">Reference proteome</keyword>
<feature type="transmembrane region" description="Helical" evidence="10">
    <location>
        <begin position="421"/>
        <end position="443"/>
    </location>
</feature>
<keyword evidence="5 8" id="KW-0378">Hydrolase</keyword>
<keyword evidence="6" id="KW-0325">Glycoprotein</keyword>
<evidence type="ECO:0000256" key="3">
    <source>
        <dbReference type="ARBA" id="ARBA00012350"/>
    </source>
</evidence>
<accession>A0ABR4J4E5</accession>
<evidence type="ECO:0000256" key="6">
    <source>
        <dbReference type="ARBA" id="ARBA00023180"/>
    </source>
</evidence>
<protein>
    <recommendedName>
        <fullName evidence="3 8">Mannan endo-1,6-alpha-mannosidase</fullName>
        <ecNumber evidence="3 8">3.2.1.101</ecNumber>
    </recommendedName>
</protein>
<organism evidence="12 13">
    <name type="scientific">Aspergillus cavernicola</name>
    <dbReference type="NCBI Taxonomy" id="176166"/>
    <lineage>
        <taxon>Eukaryota</taxon>
        <taxon>Fungi</taxon>
        <taxon>Dikarya</taxon>
        <taxon>Ascomycota</taxon>
        <taxon>Pezizomycotina</taxon>
        <taxon>Eurotiomycetes</taxon>
        <taxon>Eurotiomycetidae</taxon>
        <taxon>Eurotiales</taxon>
        <taxon>Aspergillaceae</taxon>
        <taxon>Aspergillus</taxon>
        <taxon>Aspergillus subgen. Nidulantes</taxon>
    </lineage>
</organism>
<evidence type="ECO:0000256" key="11">
    <source>
        <dbReference type="SAM" id="SignalP"/>
    </source>
</evidence>